<feature type="domain" description="Reverse transcriptase" evidence="2">
    <location>
        <begin position="380"/>
        <end position="558"/>
    </location>
</feature>
<dbReference type="PANTHER" id="PTHR37984:SF5">
    <property type="entry name" value="PROTEIN NYNRIN-LIKE"/>
    <property type="match status" value="1"/>
</dbReference>
<dbReference type="PANTHER" id="PTHR37984">
    <property type="entry name" value="PROTEIN CBG26694"/>
    <property type="match status" value="1"/>
</dbReference>
<proteinExistence type="predicted"/>
<evidence type="ECO:0000313" key="3">
    <source>
        <dbReference type="EMBL" id="KAL0879382.1"/>
    </source>
</evidence>
<dbReference type="Pfam" id="PF00078">
    <property type="entry name" value="RVT_1"/>
    <property type="match status" value="1"/>
</dbReference>
<dbReference type="Pfam" id="PF17919">
    <property type="entry name" value="RT_RNaseH_2"/>
    <property type="match status" value="1"/>
</dbReference>
<reference evidence="3 4" key="1">
    <citation type="submission" date="2024-06" db="EMBL/GenBank/DDBJ databases">
        <title>A chromosome-level genome assembly of beet webworm, Loxostege sticticalis.</title>
        <authorList>
            <person name="Zhang Y."/>
        </authorList>
    </citation>
    <scope>NUCLEOTIDE SEQUENCE [LARGE SCALE GENOMIC DNA]</scope>
    <source>
        <strain evidence="3">AQ026</strain>
        <tissue evidence="3">Whole body</tissue>
    </source>
</reference>
<evidence type="ECO:0000313" key="4">
    <source>
        <dbReference type="Proteomes" id="UP001549920"/>
    </source>
</evidence>
<dbReference type="InterPro" id="IPR043502">
    <property type="entry name" value="DNA/RNA_pol_sf"/>
</dbReference>
<dbReference type="PROSITE" id="PS50878">
    <property type="entry name" value="RT_POL"/>
    <property type="match status" value="1"/>
</dbReference>
<dbReference type="EMBL" id="JBEUOH010000014">
    <property type="protein sequence ID" value="KAL0879382.1"/>
    <property type="molecule type" value="Genomic_DNA"/>
</dbReference>
<name>A0ABR3HS51_LOXSC</name>
<keyword evidence="4" id="KW-1185">Reference proteome</keyword>
<dbReference type="CDD" id="cd01647">
    <property type="entry name" value="RT_LTR"/>
    <property type="match status" value="1"/>
</dbReference>
<protein>
    <recommendedName>
        <fullName evidence="2">Reverse transcriptase domain-containing protein</fullName>
    </recommendedName>
</protein>
<dbReference type="InterPro" id="IPR050951">
    <property type="entry name" value="Retrovirus_Pol_polyprotein"/>
</dbReference>
<dbReference type="InterPro" id="IPR000477">
    <property type="entry name" value="RT_dom"/>
</dbReference>
<dbReference type="Proteomes" id="UP001549920">
    <property type="component" value="Unassembled WGS sequence"/>
</dbReference>
<dbReference type="SUPFAM" id="SSF56672">
    <property type="entry name" value="DNA/RNA polymerases"/>
    <property type="match status" value="1"/>
</dbReference>
<sequence length="885" mass="99673">MSHFGILSSFDHNVTDWKTYKSRLTQWLIANDINAKSDESGVKRRAILLTLPKELQDLPYADILQLLDKHFTPKTCGFSERFKFYAASQQQGETYPQWAARLRGLTAHCGSNDVEEALRDRFVMGMIAGPEREKLFAQEIKDLTLAKAVEMAESIRCARTAAGPSSSFQPDPVFKIAHKGRNNSATVRSEIKCSVCGRSNHKSSQCRFANYKCNKCNEKGHLRKIEDDDDGKFFYIRSVRGEPMVESISINQTSYKFEIDSGSAVTMSLSTARKRLMTYTGRHIECVGVARLPVSYLQQTHDIDIHVVRDGGPPLLGRDFISSKLQQQYSLLFSDKLGTFKKYKIKLLMQDNAKPIFFKARPIAFALRDKVEKEIDRLVTLGVLKPVEYSEYASPVVPVLKRNGSVRLCADYSVSLNKQLLVEKYPLPTVNELFSKLHGARVFSKIDLSMAYNQCVLDDESQALTCINTHRGLYKYTRLVFGLASAPAIFQRVMENVLSGLEGVLCMLDDVCIFSFDEKSHLNRLNAVFKRLEDSGFTLQKEKCDFFKDEIGYSGHIISKDGIKKAPEKVKAMTDAPIPSNVSQLQSFLGLVNYYRNFVPNASSVLSPLYDLLKKGCKWNWTQEHDLAFQTIKSLLTSEQTLAHFNPNAKIILTVDASPSGLGAILSQVDADGVERPISFASRTAEKRYAQIQKEETAIIYGVRRFNQYLYGRSEPFILRTDHKPLISIFGPYNGIPEVSANRLQRYALFLSGYNYKIEYIRSGDNNADYLSRASLPEPSGPPGSRHTACACTERCGESETTCDRATYVCFVVDGTMPVTLRKVREATNNDMVLSRVASFILNGWPPKIADVRLKPFYLCRNQLSLESGCVMRGHKVVIPESLHV</sequence>
<evidence type="ECO:0000259" key="2">
    <source>
        <dbReference type="PROSITE" id="PS50878"/>
    </source>
</evidence>
<organism evidence="3 4">
    <name type="scientific">Loxostege sticticalis</name>
    <name type="common">Beet webworm moth</name>
    <dbReference type="NCBI Taxonomy" id="481309"/>
    <lineage>
        <taxon>Eukaryota</taxon>
        <taxon>Metazoa</taxon>
        <taxon>Ecdysozoa</taxon>
        <taxon>Arthropoda</taxon>
        <taxon>Hexapoda</taxon>
        <taxon>Insecta</taxon>
        <taxon>Pterygota</taxon>
        <taxon>Neoptera</taxon>
        <taxon>Endopterygota</taxon>
        <taxon>Lepidoptera</taxon>
        <taxon>Glossata</taxon>
        <taxon>Ditrysia</taxon>
        <taxon>Pyraloidea</taxon>
        <taxon>Crambidae</taxon>
        <taxon>Pyraustinae</taxon>
        <taxon>Loxostege</taxon>
    </lineage>
</organism>
<gene>
    <name evidence="3" type="ORF">ABMA27_003143</name>
</gene>
<dbReference type="Gene3D" id="3.10.10.10">
    <property type="entry name" value="HIV Type 1 Reverse Transcriptase, subunit A, domain 1"/>
    <property type="match status" value="1"/>
</dbReference>
<dbReference type="CDD" id="cd09274">
    <property type="entry name" value="RNase_HI_RT_Ty3"/>
    <property type="match status" value="1"/>
</dbReference>
<dbReference type="Gene3D" id="3.30.70.270">
    <property type="match status" value="2"/>
</dbReference>
<dbReference type="InterPro" id="IPR043128">
    <property type="entry name" value="Rev_trsase/Diguanyl_cyclase"/>
</dbReference>
<dbReference type="InterPro" id="IPR041577">
    <property type="entry name" value="RT_RNaseH_2"/>
</dbReference>
<comment type="caution">
    <text evidence="3">The sequence shown here is derived from an EMBL/GenBank/DDBJ whole genome shotgun (WGS) entry which is preliminary data.</text>
</comment>
<keyword evidence="1" id="KW-0511">Multifunctional enzyme</keyword>
<accession>A0ABR3HS51</accession>
<evidence type="ECO:0000256" key="1">
    <source>
        <dbReference type="ARBA" id="ARBA00023268"/>
    </source>
</evidence>